<keyword evidence="1" id="KW-0812">Transmembrane</keyword>
<sequence>MRWKSVVMMVALACSLAGQPRPAIAQAVDEDGVIERFDKEKFFDYAACGVAVAFAAGTQAWFVIGIACGRALAYYWAE</sequence>
<keyword evidence="1" id="KW-0472">Membrane</keyword>
<dbReference type="Proteomes" id="UP000319771">
    <property type="component" value="Unassembled WGS sequence"/>
</dbReference>
<dbReference type="EMBL" id="VBPB01000133">
    <property type="protein sequence ID" value="TMQ71897.1"/>
    <property type="molecule type" value="Genomic_DNA"/>
</dbReference>
<evidence type="ECO:0000313" key="4">
    <source>
        <dbReference type="Proteomes" id="UP000319771"/>
    </source>
</evidence>
<name>A0A538U7Q0_UNCEI</name>
<keyword evidence="2" id="KW-0732">Signal</keyword>
<comment type="caution">
    <text evidence="3">The sequence shown here is derived from an EMBL/GenBank/DDBJ whole genome shotgun (WGS) entry which is preliminary data.</text>
</comment>
<gene>
    <name evidence="3" type="ORF">E6K81_08975</name>
</gene>
<accession>A0A538U7Q0</accession>
<reference evidence="3 4" key="1">
    <citation type="journal article" date="2019" name="Nat. Microbiol.">
        <title>Mediterranean grassland soil C-N compound turnover is dependent on rainfall and depth, and is mediated by genomically divergent microorganisms.</title>
        <authorList>
            <person name="Diamond S."/>
            <person name="Andeer P.F."/>
            <person name="Li Z."/>
            <person name="Crits-Christoph A."/>
            <person name="Burstein D."/>
            <person name="Anantharaman K."/>
            <person name="Lane K.R."/>
            <person name="Thomas B.C."/>
            <person name="Pan C."/>
            <person name="Northen T.R."/>
            <person name="Banfield J.F."/>
        </authorList>
    </citation>
    <scope>NUCLEOTIDE SEQUENCE [LARGE SCALE GENOMIC DNA]</scope>
    <source>
        <strain evidence="3">WS_11</strain>
    </source>
</reference>
<evidence type="ECO:0000256" key="2">
    <source>
        <dbReference type="SAM" id="SignalP"/>
    </source>
</evidence>
<feature type="signal peptide" evidence="2">
    <location>
        <begin position="1"/>
        <end position="25"/>
    </location>
</feature>
<evidence type="ECO:0000256" key="1">
    <source>
        <dbReference type="SAM" id="Phobius"/>
    </source>
</evidence>
<evidence type="ECO:0000313" key="3">
    <source>
        <dbReference type="EMBL" id="TMQ71897.1"/>
    </source>
</evidence>
<keyword evidence="1" id="KW-1133">Transmembrane helix</keyword>
<feature type="transmembrane region" description="Helical" evidence="1">
    <location>
        <begin position="49"/>
        <end position="77"/>
    </location>
</feature>
<proteinExistence type="predicted"/>
<protein>
    <submittedName>
        <fullName evidence="3">Uncharacterized protein</fullName>
    </submittedName>
</protein>
<feature type="chain" id="PRO_5022050037" evidence="2">
    <location>
        <begin position="26"/>
        <end position="78"/>
    </location>
</feature>
<dbReference type="AlphaFoldDB" id="A0A538U7Q0"/>
<organism evidence="3 4">
    <name type="scientific">Eiseniibacteriota bacterium</name>
    <dbReference type="NCBI Taxonomy" id="2212470"/>
    <lineage>
        <taxon>Bacteria</taxon>
        <taxon>Candidatus Eiseniibacteriota</taxon>
    </lineage>
</organism>